<sequence length="338" mass="39483">MKKIILLILLLIGIGNATSYQIVHLKKGSSLNVREIPEIRYRTTVGHIPAYATGIKIRRCKYNSQGQEWCYISYPKGGSHLEGWVRRSYLAPMNGSLISKRHIQNFLQNFYMADEENFLDKLHSFYLFPMQQYLWKRNVSLMQLRSQKVRFYKKWGKRDYRLTHLKILKRRPNYIDVQATVRWKMKGYKDFQEGKDVQKLRLIPRGNTFKVLALKNLSHYVKPKPIVVAEEDNTIAETNTTTIKPKQPLLARSKSKEVSTGYYIQVGSFFKEINPSYLNKIRSFSYPYVIQKVVKPSSDSMIRRVLIGPFSSLELAMDSLSGVREKINKNAYIQTLKP</sequence>
<dbReference type="AlphaFoldDB" id="A0A1W1BL29"/>
<reference evidence="2" key="1">
    <citation type="submission" date="2016-10" db="EMBL/GenBank/DDBJ databases">
        <authorList>
            <person name="de Groot N.N."/>
        </authorList>
    </citation>
    <scope>NUCLEOTIDE SEQUENCE</scope>
</reference>
<accession>A0A1W1BL29</accession>
<dbReference type="PROSITE" id="PS51724">
    <property type="entry name" value="SPOR"/>
    <property type="match status" value="1"/>
</dbReference>
<proteinExistence type="predicted"/>
<feature type="domain" description="SPOR" evidence="1">
    <location>
        <begin position="256"/>
        <end position="336"/>
    </location>
</feature>
<evidence type="ECO:0000313" key="2">
    <source>
        <dbReference type="EMBL" id="SFV54207.1"/>
    </source>
</evidence>
<name>A0A1W1BL29_9ZZZZ</name>
<evidence type="ECO:0000259" key="1">
    <source>
        <dbReference type="PROSITE" id="PS51724"/>
    </source>
</evidence>
<dbReference type="InterPro" id="IPR007730">
    <property type="entry name" value="SPOR-like_dom"/>
</dbReference>
<dbReference type="EMBL" id="FPHN01000031">
    <property type="protein sequence ID" value="SFV54207.1"/>
    <property type="molecule type" value="Genomic_DNA"/>
</dbReference>
<protein>
    <recommendedName>
        <fullName evidence="1">SPOR domain-containing protein</fullName>
    </recommendedName>
</protein>
<dbReference type="InterPro" id="IPR036680">
    <property type="entry name" value="SPOR-like_sf"/>
</dbReference>
<dbReference type="SUPFAM" id="SSF110997">
    <property type="entry name" value="Sporulation related repeat"/>
    <property type="match status" value="1"/>
</dbReference>
<dbReference type="Gene3D" id="2.30.30.40">
    <property type="entry name" value="SH3 Domains"/>
    <property type="match status" value="1"/>
</dbReference>
<organism evidence="2">
    <name type="scientific">hydrothermal vent metagenome</name>
    <dbReference type="NCBI Taxonomy" id="652676"/>
    <lineage>
        <taxon>unclassified sequences</taxon>
        <taxon>metagenomes</taxon>
        <taxon>ecological metagenomes</taxon>
    </lineage>
</organism>
<dbReference type="GO" id="GO:0042834">
    <property type="term" value="F:peptidoglycan binding"/>
    <property type="evidence" value="ECO:0007669"/>
    <property type="project" value="InterPro"/>
</dbReference>
<gene>
    <name evidence="2" type="ORF">MNB_SV-14-824</name>
</gene>